<reference evidence="5 6" key="1">
    <citation type="journal article" date="2020" name="Fungal Divers.">
        <title>Resolving the Mortierellaceae phylogeny through synthesis of multi-gene phylogenetics and phylogenomics.</title>
        <authorList>
            <person name="Vandepol N."/>
            <person name="Liber J."/>
            <person name="Desiro A."/>
            <person name="Na H."/>
            <person name="Kennedy M."/>
            <person name="Barry K."/>
            <person name="Grigoriev I.V."/>
            <person name="Miller A.N."/>
            <person name="O'Donnell K."/>
            <person name="Stajich J.E."/>
            <person name="Bonito G."/>
        </authorList>
    </citation>
    <scope>NUCLEOTIDE SEQUENCE [LARGE SCALE GENOMIC DNA]</scope>
    <source>
        <strain evidence="5 6">AD045</strain>
    </source>
</reference>
<evidence type="ECO:0000313" key="6">
    <source>
        <dbReference type="Proteomes" id="UP001194696"/>
    </source>
</evidence>
<organism evidence="5 6">
    <name type="scientific">Linnemannia gamsii</name>
    <dbReference type="NCBI Taxonomy" id="64522"/>
    <lineage>
        <taxon>Eukaryota</taxon>
        <taxon>Fungi</taxon>
        <taxon>Fungi incertae sedis</taxon>
        <taxon>Mucoromycota</taxon>
        <taxon>Mortierellomycotina</taxon>
        <taxon>Mortierellomycetes</taxon>
        <taxon>Mortierellales</taxon>
        <taxon>Mortierellaceae</taxon>
        <taxon>Linnemannia</taxon>
    </lineage>
</organism>
<comment type="caution">
    <text evidence="5">The sequence shown here is derived from an EMBL/GenBank/DDBJ whole genome shotgun (WGS) entry which is preliminary data.</text>
</comment>
<feature type="domain" description="Crinkler effector protein N-terminal" evidence="4">
    <location>
        <begin position="7"/>
        <end position="83"/>
    </location>
</feature>
<protein>
    <recommendedName>
        <fullName evidence="4">Crinkler effector protein N-terminal domain-containing protein</fullName>
    </recommendedName>
</protein>
<name>A0ABQ7JIP4_9FUNG</name>
<evidence type="ECO:0000313" key="5">
    <source>
        <dbReference type="EMBL" id="KAG0275215.1"/>
    </source>
</evidence>
<sequence>MADQRLNFLCLVDGESTSFPVGIESTKTIGDLKDEIKAKQSPDFDDIVANKLTLWRVSIPLLPKKDRKCISLSDVATKDELDEIDDLFE</sequence>
<accession>A0ABQ7JIP4</accession>
<comment type="subcellular location">
    <subcellularLocation>
        <location evidence="1">Host cell</location>
    </subcellularLocation>
    <subcellularLocation>
        <location evidence="2">Secreted</location>
    </subcellularLocation>
</comment>
<dbReference type="Proteomes" id="UP001194696">
    <property type="component" value="Unassembled WGS sequence"/>
</dbReference>
<evidence type="ECO:0000256" key="1">
    <source>
        <dbReference type="ARBA" id="ARBA00004340"/>
    </source>
</evidence>
<keyword evidence="3" id="KW-0964">Secreted</keyword>
<evidence type="ECO:0000256" key="2">
    <source>
        <dbReference type="ARBA" id="ARBA00004613"/>
    </source>
</evidence>
<keyword evidence="6" id="KW-1185">Reference proteome</keyword>
<dbReference type="EMBL" id="JAAAIM010001884">
    <property type="protein sequence ID" value="KAG0275215.1"/>
    <property type="molecule type" value="Genomic_DNA"/>
</dbReference>
<dbReference type="InterPro" id="IPR045379">
    <property type="entry name" value="Crinkler_N"/>
</dbReference>
<feature type="non-terminal residue" evidence="5">
    <location>
        <position position="89"/>
    </location>
</feature>
<dbReference type="Pfam" id="PF20147">
    <property type="entry name" value="Crinkler"/>
    <property type="match status" value="1"/>
</dbReference>
<evidence type="ECO:0000256" key="3">
    <source>
        <dbReference type="ARBA" id="ARBA00022525"/>
    </source>
</evidence>
<gene>
    <name evidence="5" type="ORF">BGZ96_003876</name>
</gene>
<proteinExistence type="predicted"/>
<evidence type="ECO:0000259" key="4">
    <source>
        <dbReference type="Pfam" id="PF20147"/>
    </source>
</evidence>